<evidence type="ECO:0000256" key="1">
    <source>
        <dbReference type="SAM" id="MobiDB-lite"/>
    </source>
</evidence>
<dbReference type="Proteomes" id="UP000002320">
    <property type="component" value="Unassembled WGS sequence"/>
</dbReference>
<protein>
    <submittedName>
        <fullName evidence="3 4">Uncharacterized protein</fullName>
    </submittedName>
</protein>
<feature type="transmembrane region" description="Helical" evidence="2">
    <location>
        <begin position="210"/>
        <end position="230"/>
    </location>
</feature>
<evidence type="ECO:0000313" key="5">
    <source>
        <dbReference type="Proteomes" id="UP000002320"/>
    </source>
</evidence>
<feature type="region of interest" description="Disordered" evidence="1">
    <location>
        <begin position="1"/>
        <end position="27"/>
    </location>
</feature>
<accession>B0X3Z3</accession>
<reference evidence="4" key="2">
    <citation type="submission" date="2020-05" db="UniProtKB">
        <authorList>
            <consortium name="EnsemblMetazoa"/>
        </authorList>
    </citation>
    <scope>IDENTIFICATION</scope>
    <source>
        <strain evidence="4">JHB</strain>
    </source>
</reference>
<feature type="transmembrane region" description="Helical" evidence="2">
    <location>
        <begin position="185"/>
        <end position="204"/>
    </location>
</feature>
<organism>
    <name type="scientific">Culex quinquefasciatus</name>
    <name type="common">Southern house mosquito</name>
    <name type="synonym">Culex pungens</name>
    <dbReference type="NCBI Taxonomy" id="7176"/>
    <lineage>
        <taxon>Eukaryota</taxon>
        <taxon>Metazoa</taxon>
        <taxon>Ecdysozoa</taxon>
        <taxon>Arthropoda</taxon>
        <taxon>Hexapoda</taxon>
        <taxon>Insecta</taxon>
        <taxon>Pterygota</taxon>
        <taxon>Neoptera</taxon>
        <taxon>Endopterygota</taxon>
        <taxon>Diptera</taxon>
        <taxon>Nematocera</taxon>
        <taxon>Culicoidea</taxon>
        <taxon>Culicidae</taxon>
        <taxon>Culicinae</taxon>
        <taxon>Culicini</taxon>
        <taxon>Culex</taxon>
        <taxon>Culex</taxon>
    </lineage>
</organism>
<dbReference type="EMBL" id="DS232325">
    <property type="protein sequence ID" value="EDS40070.1"/>
    <property type="molecule type" value="Genomic_DNA"/>
</dbReference>
<dbReference type="EnsemblMetazoa" id="CPIJ014082-RA">
    <property type="protein sequence ID" value="CPIJ014082-PA"/>
    <property type="gene ID" value="CPIJ014082"/>
</dbReference>
<name>B0X3Z3_CULQU</name>
<feature type="compositionally biased region" description="Basic and acidic residues" evidence="1">
    <location>
        <begin position="1"/>
        <end position="15"/>
    </location>
</feature>
<dbReference type="HOGENOM" id="CLU_783585_0_0_1"/>
<dbReference type="AlphaFoldDB" id="B0X3Z3"/>
<evidence type="ECO:0000313" key="4">
    <source>
        <dbReference type="EnsemblMetazoa" id="CPIJ014082-PA"/>
    </source>
</evidence>
<evidence type="ECO:0000313" key="3">
    <source>
        <dbReference type="EMBL" id="EDS40070.1"/>
    </source>
</evidence>
<evidence type="ECO:0000256" key="2">
    <source>
        <dbReference type="SAM" id="Phobius"/>
    </source>
</evidence>
<dbReference type="VEuPathDB" id="VectorBase:CPIJ014082"/>
<dbReference type="InParanoid" id="B0X3Z3"/>
<keyword evidence="2" id="KW-0812">Transmembrane</keyword>
<reference evidence="3" key="1">
    <citation type="submission" date="2007-03" db="EMBL/GenBank/DDBJ databases">
        <title>Annotation of Culex pipiens quinquefasciatus.</title>
        <authorList>
            <consortium name="The Broad Institute Genome Sequencing Platform"/>
            <person name="Atkinson P.W."/>
            <person name="Hemingway J."/>
            <person name="Christensen B.M."/>
            <person name="Higgs S."/>
            <person name="Kodira C."/>
            <person name="Hannick L."/>
            <person name="Megy K."/>
            <person name="O'Leary S."/>
            <person name="Pearson M."/>
            <person name="Haas B.J."/>
            <person name="Mauceli E."/>
            <person name="Wortman J.R."/>
            <person name="Lee N.H."/>
            <person name="Guigo R."/>
            <person name="Stanke M."/>
            <person name="Alvarado L."/>
            <person name="Amedeo P."/>
            <person name="Antoine C.H."/>
            <person name="Arensburger P."/>
            <person name="Bidwell S.L."/>
            <person name="Crawford M."/>
            <person name="Camaro F."/>
            <person name="Devon K."/>
            <person name="Engels R."/>
            <person name="Hammond M."/>
            <person name="Howarth C."/>
            <person name="Koehrsen M."/>
            <person name="Lawson D."/>
            <person name="Montgomery P."/>
            <person name="Nene V."/>
            <person name="Nusbaum C."/>
            <person name="Puiu D."/>
            <person name="Romero-Severson J."/>
            <person name="Severson D.W."/>
            <person name="Shumway M."/>
            <person name="Sisk P."/>
            <person name="Stolte C."/>
            <person name="Zeng Q."/>
            <person name="Eisenstadt E."/>
            <person name="Fraser-Liggett C."/>
            <person name="Strausberg R."/>
            <person name="Galagan J."/>
            <person name="Birren B."/>
            <person name="Collins F.H."/>
        </authorList>
    </citation>
    <scope>NUCLEOTIDE SEQUENCE [LARGE SCALE GENOMIC DNA]</scope>
    <source>
        <strain evidence="3">JHB</strain>
    </source>
</reference>
<keyword evidence="2" id="KW-0472">Membrane</keyword>
<proteinExistence type="predicted"/>
<gene>
    <name evidence="4" type="primary">6047283</name>
    <name evidence="3" type="ORF">CpipJ_CPIJ014082</name>
</gene>
<keyword evidence="2" id="KW-1133">Transmembrane helix</keyword>
<keyword evidence="5" id="KW-1185">Reference proteome</keyword>
<dbReference type="KEGG" id="cqu:CpipJ_CPIJ014082"/>
<dbReference type="STRING" id="7176.B0X3Z3"/>
<feature type="region of interest" description="Disordered" evidence="1">
    <location>
        <begin position="150"/>
        <end position="169"/>
    </location>
</feature>
<sequence length="354" mass="39014">MKDDMERRHEDERNHVGVHRRNQPYLNQSLETVNPEDGLVVAVDGSREMANNLSCQDLDTYANLIGMNEFCKTRWAGNQNQLVTSGTSSPIGDDLADVEQCDFRQKAAAAGHPMTFDPNHKISDKLRLRSCSRGWFGGARQHRLRGGRLPKHLLRPSPLPQRHPRKVPRNLGQITNSSALQLARIFNGTTIYCIVVDGTFGVFFRRDFGFTSTASVAFIALLGIALVRICSGHFRCHEEQGNCTDCLVNVPEGDRIGCRGAGQSCATRAWVVNGLLLIRSVNASQHILLFPAINSTAMNASGQTHGTLTPCLHVLLLDAHLPIMTTRTPHSTLLRICLFGFSCTSSRFSGPPFG</sequence>